<dbReference type="SMART" id="SM00564">
    <property type="entry name" value="PQQ"/>
    <property type="match status" value="3"/>
</dbReference>
<evidence type="ECO:0000259" key="5">
    <source>
        <dbReference type="Pfam" id="PF13360"/>
    </source>
</evidence>
<dbReference type="SUPFAM" id="SSF50998">
    <property type="entry name" value="Quinoprotein alcohol dehydrogenase-like"/>
    <property type="match status" value="1"/>
</dbReference>
<dbReference type="InterPro" id="IPR015943">
    <property type="entry name" value="WD40/YVTN_repeat-like_dom_sf"/>
</dbReference>
<keyword evidence="1 4" id="KW-0732">Signal</keyword>
<keyword evidence="2 4" id="KW-0472">Membrane</keyword>
<comment type="function">
    <text evidence="4">Part of the outer membrane protein assembly complex, which is involved in assembly and insertion of beta-barrel proteins into the outer membrane.</text>
</comment>
<organism evidence="6 7">
    <name type="scientific">Roseateles agri</name>
    <dbReference type="NCBI Taxonomy" id="3098619"/>
    <lineage>
        <taxon>Bacteria</taxon>
        <taxon>Pseudomonadati</taxon>
        <taxon>Pseudomonadota</taxon>
        <taxon>Betaproteobacteria</taxon>
        <taxon>Burkholderiales</taxon>
        <taxon>Sphaerotilaceae</taxon>
        <taxon>Roseateles</taxon>
    </lineage>
</organism>
<dbReference type="HAMAP" id="MF_00923">
    <property type="entry name" value="OM_assembly_BamB"/>
    <property type="match status" value="1"/>
</dbReference>
<evidence type="ECO:0000256" key="2">
    <source>
        <dbReference type="ARBA" id="ARBA00023136"/>
    </source>
</evidence>
<dbReference type="InterPro" id="IPR017687">
    <property type="entry name" value="BamB"/>
</dbReference>
<dbReference type="InterPro" id="IPR002372">
    <property type="entry name" value="PQQ_rpt_dom"/>
</dbReference>
<evidence type="ECO:0000256" key="4">
    <source>
        <dbReference type="HAMAP-Rule" id="MF_00923"/>
    </source>
</evidence>
<comment type="subunit">
    <text evidence="4">Part of the Bam complex.</text>
</comment>
<dbReference type="Pfam" id="PF13360">
    <property type="entry name" value="PQQ_2"/>
    <property type="match status" value="1"/>
</dbReference>
<evidence type="ECO:0000256" key="3">
    <source>
        <dbReference type="ARBA" id="ARBA00023237"/>
    </source>
</evidence>
<sequence>MSAAVLMMKRSALVLAVGALTVLGGCSLFSSSKAPKPAPLEQITPEIKPQLLWSQRIDNTTFAQTITARGDKFFIAAGDGSVLALQAATGQTVWRADVGAKLSAGVGSDGRYAAVVTRNNELVVIDAGKVTWRKALPTPVIAAPFVAGERVFVLTVDRQVLTYDAQDGRKIFDMRRPGEPLTLAKAGVIGSFMDTLVVGQGSRLAGVDPLRGTVRWEASVANPRGTNEVERLADLVAPLVRNGEVLCARAFQSAVGCVSAERGATIWSRNVGGVNGVGGDTEYIYGADASDRLSAWRIASGDTAWTAEQFTNRKLGVPLAVGNSVMVGDFEGYLHFVARDSGKTLARMETDGSPIVTAPVLLDGIALVATSKGGLYAIKPQ</sequence>
<dbReference type="Proteomes" id="UP001285263">
    <property type="component" value="Unassembled WGS sequence"/>
</dbReference>
<dbReference type="EMBL" id="JAXCLA010000007">
    <property type="protein sequence ID" value="MDY0747079.1"/>
    <property type="molecule type" value="Genomic_DNA"/>
</dbReference>
<comment type="caution">
    <text evidence="6">The sequence shown here is derived from an EMBL/GenBank/DDBJ whole genome shotgun (WGS) entry which is preliminary data.</text>
</comment>
<dbReference type="InterPro" id="IPR018391">
    <property type="entry name" value="PQQ_b-propeller_rpt"/>
</dbReference>
<comment type="similarity">
    <text evidence="4">Belongs to the BamB family.</text>
</comment>
<protein>
    <recommendedName>
        <fullName evidence="4">Outer membrane protein assembly factor BamB</fullName>
    </recommendedName>
</protein>
<dbReference type="Gene3D" id="2.130.10.10">
    <property type="entry name" value="YVTN repeat-like/Quinoprotein amine dehydrogenase"/>
    <property type="match status" value="1"/>
</dbReference>
<evidence type="ECO:0000313" key="7">
    <source>
        <dbReference type="Proteomes" id="UP001285263"/>
    </source>
</evidence>
<evidence type="ECO:0000313" key="6">
    <source>
        <dbReference type="EMBL" id="MDY0747079.1"/>
    </source>
</evidence>
<dbReference type="NCBIfam" id="TIGR03300">
    <property type="entry name" value="assembly_YfgL"/>
    <property type="match status" value="1"/>
</dbReference>
<dbReference type="RefSeq" id="WP_320425047.1">
    <property type="nucleotide sequence ID" value="NZ_JAXCLA010000007.1"/>
</dbReference>
<dbReference type="InterPro" id="IPR011047">
    <property type="entry name" value="Quinoprotein_ADH-like_sf"/>
</dbReference>
<keyword evidence="3 4" id="KW-0998">Cell outer membrane</keyword>
<gene>
    <name evidence="4 6" type="primary">bamB</name>
    <name evidence="6" type="ORF">SNE35_21405</name>
</gene>
<name>A0ABU5DL96_9BURK</name>
<feature type="domain" description="Pyrrolo-quinoline quinone repeat" evidence="5">
    <location>
        <begin position="79"/>
        <end position="306"/>
    </location>
</feature>
<evidence type="ECO:0000256" key="1">
    <source>
        <dbReference type="ARBA" id="ARBA00022729"/>
    </source>
</evidence>
<dbReference type="PANTHER" id="PTHR34512:SF30">
    <property type="entry name" value="OUTER MEMBRANE PROTEIN ASSEMBLY FACTOR BAMB"/>
    <property type="match status" value="1"/>
</dbReference>
<proteinExistence type="inferred from homology"/>
<reference evidence="6 7" key="1">
    <citation type="submission" date="2023-11" db="EMBL/GenBank/DDBJ databases">
        <title>Paucibacter sp. nov., isolated from fresh soil in Korea.</title>
        <authorList>
            <person name="Le N.T.T."/>
        </authorList>
    </citation>
    <scope>NUCLEOTIDE SEQUENCE [LARGE SCALE GENOMIC DNA]</scope>
    <source>
        <strain evidence="6 7">R3-3</strain>
    </source>
</reference>
<dbReference type="PANTHER" id="PTHR34512">
    <property type="entry name" value="CELL SURFACE PROTEIN"/>
    <property type="match status" value="1"/>
</dbReference>
<keyword evidence="7" id="KW-1185">Reference proteome</keyword>
<comment type="subcellular location">
    <subcellularLocation>
        <location evidence="4">Cell outer membrane</location>
    </subcellularLocation>
</comment>
<accession>A0ABU5DL96</accession>